<protein>
    <recommendedName>
        <fullName evidence="1">Glycosyltransferase 2-like domain-containing protein</fullName>
    </recommendedName>
</protein>
<dbReference type="InterPro" id="IPR029044">
    <property type="entry name" value="Nucleotide-diphossugar_trans"/>
</dbReference>
<dbReference type="PANTHER" id="PTHR43630">
    <property type="entry name" value="POLY-BETA-1,6-N-ACETYL-D-GLUCOSAMINE SYNTHASE"/>
    <property type="match status" value="1"/>
</dbReference>
<dbReference type="PANTHER" id="PTHR43630:SF2">
    <property type="entry name" value="GLYCOSYLTRANSFERASE"/>
    <property type="match status" value="1"/>
</dbReference>
<dbReference type="InterPro" id="IPR001173">
    <property type="entry name" value="Glyco_trans_2-like"/>
</dbReference>
<evidence type="ECO:0000313" key="3">
    <source>
        <dbReference type="Proteomes" id="UP000177555"/>
    </source>
</evidence>
<dbReference type="CDD" id="cd02511">
    <property type="entry name" value="Beta4Glucosyltransferase"/>
    <property type="match status" value="1"/>
</dbReference>
<dbReference type="Gene3D" id="3.90.550.10">
    <property type="entry name" value="Spore Coat Polysaccharide Biosynthesis Protein SpsA, Chain A"/>
    <property type="match status" value="1"/>
</dbReference>
<comment type="caution">
    <text evidence="2">The sequence shown here is derived from an EMBL/GenBank/DDBJ whole genome shotgun (WGS) entry which is preliminary data.</text>
</comment>
<proteinExistence type="predicted"/>
<dbReference type="EMBL" id="MFCP01000019">
    <property type="protein sequence ID" value="OGE28521.1"/>
    <property type="molecule type" value="Genomic_DNA"/>
</dbReference>
<feature type="domain" description="Glycosyltransferase 2-like" evidence="1">
    <location>
        <begin position="3"/>
        <end position="122"/>
    </location>
</feature>
<evidence type="ECO:0000313" key="2">
    <source>
        <dbReference type="EMBL" id="OGE28521.1"/>
    </source>
</evidence>
<dbReference type="SUPFAM" id="SSF53448">
    <property type="entry name" value="Nucleotide-diphospho-sugar transferases"/>
    <property type="match status" value="1"/>
</dbReference>
<evidence type="ECO:0000259" key="1">
    <source>
        <dbReference type="Pfam" id="PF00535"/>
    </source>
</evidence>
<gene>
    <name evidence="2" type="ORF">A2867_05065</name>
</gene>
<accession>A0A1F5JIQ3</accession>
<dbReference type="AlphaFoldDB" id="A0A1F5JIQ3"/>
<dbReference type="Proteomes" id="UP000177555">
    <property type="component" value="Unassembled WGS sequence"/>
</dbReference>
<sequence>MLSAVVITKNEEERIKACLDSVKWADEIIVIDNGSVDHTLEIAREYTEKIFKVNLQDFSSLRSLATKKASGDWVLFVDADERVLESLKKEIETMINFADYSAYAISRRNVIFGTEVRYGPFWPDWVIRLLKKSDFEGWVGKIHEYPKFKGKLGYSKNSLLHLTHRNIDQIVLKSLEWSKIDAKLRLDADHPKMSGWRFLRIFICEVFNQGVLRKGFFNGSVGLMDSLLQALSLYITYIRLWEIQQSKPREKVYEEIDKSLIENGFKF</sequence>
<name>A0A1F5JIQ3_9BACT</name>
<organism evidence="2 3">
    <name type="scientific">Candidatus Daviesbacteria bacterium RIFCSPHIGHO2_01_FULL_40_11</name>
    <dbReference type="NCBI Taxonomy" id="1797762"/>
    <lineage>
        <taxon>Bacteria</taxon>
        <taxon>Candidatus Daviesiibacteriota</taxon>
    </lineage>
</organism>
<dbReference type="Pfam" id="PF00535">
    <property type="entry name" value="Glycos_transf_2"/>
    <property type="match status" value="1"/>
</dbReference>
<reference evidence="2 3" key="1">
    <citation type="journal article" date="2016" name="Nat. Commun.">
        <title>Thousands of microbial genomes shed light on interconnected biogeochemical processes in an aquifer system.</title>
        <authorList>
            <person name="Anantharaman K."/>
            <person name="Brown C.T."/>
            <person name="Hug L.A."/>
            <person name="Sharon I."/>
            <person name="Castelle C.J."/>
            <person name="Probst A.J."/>
            <person name="Thomas B.C."/>
            <person name="Singh A."/>
            <person name="Wilkins M.J."/>
            <person name="Karaoz U."/>
            <person name="Brodie E.L."/>
            <person name="Williams K.H."/>
            <person name="Hubbard S.S."/>
            <person name="Banfield J.F."/>
        </authorList>
    </citation>
    <scope>NUCLEOTIDE SEQUENCE [LARGE SCALE GENOMIC DNA]</scope>
</reference>